<dbReference type="InterPro" id="IPR021255">
    <property type="entry name" value="DUF2807"/>
</dbReference>
<dbReference type="Pfam" id="PF10988">
    <property type="entry name" value="DUF2807"/>
    <property type="match status" value="1"/>
</dbReference>
<protein>
    <submittedName>
        <fullName evidence="3">Head GIN domain-containing protein</fullName>
    </submittedName>
</protein>
<comment type="caution">
    <text evidence="3">The sequence shown here is derived from an EMBL/GenBank/DDBJ whole genome shotgun (WGS) entry which is preliminary data.</text>
</comment>
<dbReference type="Gene3D" id="2.160.20.120">
    <property type="match status" value="1"/>
</dbReference>
<name>A0ABW5ZRF6_9FLAO</name>
<organism evidence="3 4">
    <name type="scientific">Psychroserpens luteus</name>
    <dbReference type="NCBI Taxonomy" id="1434066"/>
    <lineage>
        <taxon>Bacteria</taxon>
        <taxon>Pseudomonadati</taxon>
        <taxon>Bacteroidota</taxon>
        <taxon>Flavobacteriia</taxon>
        <taxon>Flavobacteriales</taxon>
        <taxon>Flavobacteriaceae</taxon>
        <taxon>Psychroserpens</taxon>
    </lineage>
</organism>
<proteinExistence type="predicted"/>
<dbReference type="EMBL" id="JBHUOS010000007">
    <property type="protein sequence ID" value="MFD2915585.1"/>
    <property type="molecule type" value="Genomic_DNA"/>
</dbReference>
<reference evidence="4" key="1">
    <citation type="journal article" date="2019" name="Int. J. Syst. Evol. Microbiol.">
        <title>The Global Catalogue of Microorganisms (GCM) 10K type strain sequencing project: providing services to taxonomists for standard genome sequencing and annotation.</title>
        <authorList>
            <consortium name="The Broad Institute Genomics Platform"/>
            <consortium name="The Broad Institute Genome Sequencing Center for Infectious Disease"/>
            <person name="Wu L."/>
            <person name="Ma J."/>
        </authorList>
    </citation>
    <scope>NUCLEOTIDE SEQUENCE [LARGE SCALE GENOMIC DNA]</scope>
    <source>
        <strain evidence="4">KCTC 32514</strain>
    </source>
</reference>
<evidence type="ECO:0000313" key="4">
    <source>
        <dbReference type="Proteomes" id="UP001597548"/>
    </source>
</evidence>
<evidence type="ECO:0000259" key="2">
    <source>
        <dbReference type="Pfam" id="PF10988"/>
    </source>
</evidence>
<keyword evidence="1" id="KW-0732">Signal</keyword>
<sequence length="250" mass="27855">MKRLVYTVFTILLLSCNGENAPDCFQNSGDIIEKEFDVEVFTEITVFPRVELIVTDGPIQSVLVQTGEYLMSDIEVKVEGGRLELYNNNACNLTRDYSLTKVFVTTPNLSEIRNGSSLTVSSQGVLSYEVLKLISEDFSEDDAVNADGNFQLEVDCNRLNVVVNNLSSVFVSGEVNNLFLGYYSGDSRFEGRNLIAQDVHVFHRSSNDFVINAQQSLTGEIRSTGDVILVNTPPTIDVEQFYTGQLIFED</sequence>
<feature type="signal peptide" evidence="1">
    <location>
        <begin position="1"/>
        <end position="21"/>
    </location>
</feature>
<dbReference type="RefSeq" id="WP_194509522.1">
    <property type="nucleotide sequence ID" value="NZ_JADILU010000008.1"/>
</dbReference>
<evidence type="ECO:0000256" key="1">
    <source>
        <dbReference type="SAM" id="SignalP"/>
    </source>
</evidence>
<dbReference type="PROSITE" id="PS51257">
    <property type="entry name" value="PROKAR_LIPOPROTEIN"/>
    <property type="match status" value="1"/>
</dbReference>
<keyword evidence="4" id="KW-1185">Reference proteome</keyword>
<evidence type="ECO:0000313" key="3">
    <source>
        <dbReference type="EMBL" id="MFD2915585.1"/>
    </source>
</evidence>
<accession>A0ABW5ZRF6</accession>
<dbReference type="Proteomes" id="UP001597548">
    <property type="component" value="Unassembled WGS sequence"/>
</dbReference>
<gene>
    <name evidence="3" type="ORF">ACFS29_08045</name>
</gene>
<feature type="chain" id="PRO_5046991734" evidence="1">
    <location>
        <begin position="22"/>
        <end position="250"/>
    </location>
</feature>
<feature type="domain" description="Putative auto-transporter adhesin head GIN" evidence="2">
    <location>
        <begin position="41"/>
        <end position="233"/>
    </location>
</feature>